<evidence type="ECO:0000313" key="3">
    <source>
        <dbReference type="EMBL" id="MDN4608072.1"/>
    </source>
</evidence>
<comment type="caution">
    <text evidence="3">The sequence shown here is derived from an EMBL/GenBank/DDBJ whole genome shotgun (WGS) entry which is preliminary data.</text>
</comment>
<dbReference type="RefSeq" id="WP_301243895.1">
    <property type="nucleotide sequence ID" value="NZ_JAROCC010000008.1"/>
</dbReference>
<evidence type="ECO:0000256" key="1">
    <source>
        <dbReference type="SAM" id="MobiDB-lite"/>
    </source>
</evidence>
<keyword evidence="2" id="KW-0812">Transmembrane</keyword>
<proteinExistence type="predicted"/>
<sequence>MDKERRKSSHSEIVKFLIGAVLLIGIIGGSVSVTFAHQDIQSLLMNWFDTQRGHALVEIKEAIDSEQEIQTGRLKEELHSEIQVANERLQAFTLIEKEKRTSELRRYVDELISTINIDNSQKENSLRDELESIFQAAVNEMNRVMNDGNHSQAPEQEPDLSDGEDPEEEPDSESELGPEPKQELKLEPNPNIDPDHEFGEKESDAP</sequence>
<feature type="compositionally biased region" description="Basic and acidic residues" evidence="1">
    <location>
        <begin position="193"/>
        <end position="206"/>
    </location>
</feature>
<dbReference type="EMBL" id="JAROCC010000008">
    <property type="protein sequence ID" value="MDN4608072.1"/>
    <property type="molecule type" value="Genomic_DNA"/>
</dbReference>
<evidence type="ECO:0000313" key="4">
    <source>
        <dbReference type="Proteomes" id="UP001175097"/>
    </source>
</evidence>
<feature type="compositionally biased region" description="Acidic residues" evidence="1">
    <location>
        <begin position="156"/>
        <end position="176"/>
    </location>
</feature>
<keyword evidence="2" id="KW-0472">Membrane</keyword>
<accession>A0ABT8JUL5</accession>
<keyword evidence="2" id="KW-1133">Transmembrane helix</keyword>
<evidence type="ECO:0000256" key="2">
    <source>
        <dbReference type="SAM" id="Phobius"/>
    </source>
</evidence>
<reference evidence="3" key="1">
    <citation type="submission" date="2023-03" db="EMBL/GenBank/DDBJ databases">
        <title>MT1 and MT2 Draft Genomes of Novel Species.</title>
        <authorList>
            <person name="Venkateswaran K."/>
        </authorList>
    </citation>
    <scope>NUCLEOTIDE SEQUENCE</scope>
    <source>
        <strain evidence="3">F6_3S_P_2</strain>
    </source>
</reference>
<keyword evidence="4" id="KW-1185">Reference proteome</keyword>
<gene>
    <name evidence="3" type="ORF">P5G49_11395</name>
</gene>
<name>A0ABT8JUL5_9BACL</name>
<feature type="transmembrane region" description="Helical" evidence="2">
    <location>
        <begin position="12"/>
        <end position="36"/>
    </location>
</feature>
<dbReference type="Proteomes" id="UP001175097">
    <property type="component" value="Unassembled WGS sequence"/>
</dbReference>
<feature type="region of interest" description="Disordered" evidence="1">
    <location>
        <begin position="146"/>
        <end position="206"/>
    </location>
</feature>
<organism evidence="3 4">
    <name type="scientific">Sporosarcina highlanderae</name>
    <dbReference type="NCBI Taxonomy" id="3035916"/>
    <lineage>
        <taxon>Bacteria</taxon>
        <taxon>Bacillati</taxon>
        <taxon>Bacillota</taxon>
        <taxon>Bacilli</taxon>
        <taxon>Bacillales</taxon>
        <taxon>Caryophanaceae</taxon>
        <taxon>Sporosarcina</taxon>
    </lineage>
</organism>
<protein>
    <submittedName>
        <fullName evidence="3">Uncharacterized protein</fullName>
    </submittedName>
</protein>